<name>A0A515EPZ6_9BURK</name>
<protein>
    <recommendedName>
        <fullName evidence="5">DUF4398 domain-containing protein</fullName>
    </recommendedName>
</protein>
<feature type="signal peptide" evidence="2">
    <location>
        <begin position="1"/>
        <end position="19"/>
    </location>
</feature>
<evidence type="ECO:0000313" key="3">
    <source>
        <dbReference type="EMBL" id="QDL54742.1"/>
    </source>
</evidence>
<organism evidence="3 4">
    <name type="scientific">Rhodoferax aquaticus</name>
    <dbReference type="NCBI Taxonomy" id="2527691"/>
    <lineage>
        <taxon>Bacteria</taxon>
        <taxon>Pseudomonadati</taxon>
        <taxon>Pseudomonadota</taxon>
        <taxon>Betaproteobacteria</taxon>
        <taxon>Burkholderiales</taxon>
        <taxon>Comamonadaceae</taxon>
        <taxon>Rhodoferax</taxon>
    </lineage>
</organism>
<gene>
    <name evidence="3" type="ORF">EXZ61_11485</name>
</gene>
<evidence type="ECO:0000256" key="2">
    <source>
        <dbReference type="SAM" id="SignalP"/>
    </source>
</evidence>
<proteinExistence type="predicted"/>
<evidence type="ECO:0000313" key="4">
    <source>
        <dbReference type="Proteomes" id="UP000317365"/>
    </source>
</evidence>
<evidence type="ECO:0008006" key="5">
    <source>
        <dbReference type="Google" id="ProtNLM"/>
    </source>
</evidence>
<accession>A0A515EPZ6</accession>
<keyword evidence="2" id="KW-0732">Signal</keyword>
<reference evidence="4" key="2">
    <citation type="journal article" date="2020" name="Int. J. Syst. Evol. Microbiol.">
        <title>Genomic insights into a novel species Rhodoferax aquaticus sp. nov., isolated from freshwater.</title>
        <authorList>
            <person name="Li T."/>
            <person name="Zhuo Y."/>
            <person name="Jin C.Z."/>
            <person name="Wu X."/>
            <person name="Ko S.R."/>
            <person name="Jin F.J."/>
            <person name="Ahn C.Y."/>
            <person name="Oh H.M."/>
            <person name="Lee H.G."/>
            <person name="Jin L."/>
        </authorList>
    </citation>
    <scope>NUCLEOTIDE SEQUENCE [LARGE SCALE GENOMIC DNA]</scope>
    <source>
        <strain evidence="4">Gr-4</strain>
    </source>
</reference>
<dbReference type="EMBL" id="CP036282">
    <property type="protein sequence ID" value="QDL54742.1"/>
    <property type="molecule type" value="Genomic_DNA"/>
</dbReference>
<reference evidence="4" key="1">
    <citation type="submission" date="2019-02" db="EMBL/GenBank/DDBJ databases">
        <title>Complete genome sequence of Rhodoferax sp. Gr-4.</title>
        <authorList>
            <person name="Jin L."/>
        </authorList>
    </citation>
    <scope>NUCLEOTIDE SEQUENCE [LARGE SCALE GENOMIC DNA]</scope>
    <source>
        <strain evidence="4">Gr-4</strain>
    </source>
</reference>
<evidence type="ECO:0000256" key="1">
    <source>
        <dbReference type="SAM" id="MobiDB-lite"/>
    </source>
</evidence>
<feature type="compositionally biased region" description="Low complexity" evidence="1">
    <location>
        <begin position="185"/>
        <end position="197"/>
    </location>
</feature>
<sequence>MKRQALLLMLGLVQMGAHAQTPSEWTEADISTERTRIEAVRNETNAKYDAADLACKAKFVVMACENEVRLKRIADLAVLRREEVSLNDIVRQQNAKAQKQRLERRLVERAAADAKVASEPTRPAVDAPAKSPLAPGPTSGGVSPEKASTHMEISPDTQAMNRAAYQKKLLEAQEKKRARDERLEAAPSSVAPLPVPP</sequence>
<dbReference type="KEGG" id="rhg:EXZ61_11485"/>
<feature type="region of interest" description="Disordered" evidence="1">
    <location>
        <begin position="111"/>
        <end position="197"/>
    </location>
</feature>
<dbReference type="Proteomes" id="UP000317365">
    <property type="component" value="Chromosome"/>
</dbReference>
<dbReference type="AlphaFoldDB" id="A0A515EPZ6"/>
<keyword evidence="4" id="KW-1185">Reference proteome</keyword>
<feature type="compositionally biased region" description="Basic and acidic residues" evidence="1">
    <location>
        <begin position="168"/>
        <end position="184"/>
    </location>
</feature>
<feature type="chain" id="PRO_5021776159" description="DUF4398 domain-containing protein" evidence="2">
    <location>
        <begin position="20"/>
        <end position="197"/>
    </location>
</feature>
<dbReference type="RefSeq" id="WP_142811902.1">
    <property type="nucleotide sequence ID" value="NZ_CP036282.1"/>
</dbReference>